<feature type="compositionally biased region" description="Low complexity" evidence="1">
    <location>
        <begin position="455"/>
        <end position="468"/>
    </location>
</feature>
<name>A0A9W6ZDD2_9STRA</name>
<evidence type="ECO:0000313" key="2">
    <source>
        <dbReference type="EMBL" id="GMH50176.1"/>
    </source>
</evidence>
<reference evidence="2" key="1">
    <citation type="submission" date="2022-07" db="EMBL/GenBank/DDBJ databases">
        <title>Genome analysis of Parmales, a sister group of diatoms, reveals the evolutionary specialization of diatoms from phago-mixotrophs to photoautotrophs.</title>
        <authorList>
            <person name="Ban H."/>
            <person name="Sato S."/>
            <person name="Yoshikawa S."/>
            <person name="Kazumasa Y."/>
            <person name="Nakamura Y."/>
            <person name="Ichinomiya M."/>
            <person name="Saitoh K."/>
            <person name="Sato N."/>
            <person name="Blanc-Mathieu R."/>
            <person name="Endo H."/>
            <person name="Kuwata A."/>
            <person name="Ogata H."/>
        </authorList>
    </citation>
    <scope>NUCLEOTIDE SEQUENCE</scope>
</reference>
<feature type="region of interest" description="Disordered" evidence="1">
    <location>
        <begin position="358"/>
        <end position="400"/>
    </location>
</feature>
<protein>
    <submittedName>
        <fullName evidence="2">Uncharacterized protein</fullName>
    </submittedName>
</protein>
<gene>
    <name evidence="2" type="ORF">TrRE_jg2540</name>
</gene>
<proteinExistence type="predicted"/>
<feature type="compositionally biased region" description="Gly residues" evidence="1">
    <location>
        <begin position="612"/>
        <end position="621"/>
    </location>
</feature>
<dbReference type="OrthoDB" id="194168at2759"/>
<feature type="region of interest" description="Disordered" evidence="1">
    <location>
        <begin position="51"/>
        <end position="82"/>
    </location>
</feature>
<dbReference type="EMBL" id="BRXZ01003222">
    <property type="protein sequence ID" value="GMH50176.1"/>
    <property type="molecule type" value="Genomic_DNA"/>
</dbReference>
<evidence type="ECO:0000313" key="3">
    <source>
        <dbReference type="Proteomes" id="UP001165082"/>
    </source>
</evidence>
<keyword evidence="3" id="KW-1185">Reference proteome</keyword>
<comment type="caution">
    <text evidence="2">The sequence shown here is derived from an EMBL/GenBank/DDBJ whole genome shotgun (WGS) entry which is preliminary data.</text>
</comment>
<dbReference type="Proteomes" id="UP001165082">
    <property type="component" value="Unassembled WGS sequence"/>
</dbReference>
<feature type="region of interest" description="Disordered" evidence="1">
    <location>
        <begin position="420"/>
        <end position="468"/>
    </location>
</feature>
<accession>A0A9W6ZDD2</accession>
<sequence length="631" mass="69938">MDMRTSFWQGQRDHGGLDALIKKKERKHASDKRGNFAAFAANYHHSDAHITSGGPLDDFPSPDLGGEHCDPSVSPGPGSKRVLPIHLPQLPGELSTETEKEFGGFKYMVVSHSSVRAFEYLRERANCVLWLTALASRAREQQDVPWRHTQFWLARKGSYGRRQFESKEEALAGLFSLGRKVLEQETTTKKLNFEILYEWGSYALYRDSVKDELGDMATRALGQWQARDDMQKRTALVAQRALQHQISSHPSAQSALEEEGQKQLKTYLGGWMRTHEAHRWLVGRGLKAWRTQMRHGAMQGEAQGWLQKAVSKGLMVIRTLGNLEKMTVGEVVRRTTNVKDFNNLEELDKIRGVSNRVSKGGMYKGGMDKGGNNNNKGKRTRNGGGRGTTTKATTRATTREYDVDEEITSFAMETTFTMEMTKRGMTKGGMTGRPQDDDISPSSSIMYQRQIGTQSRSPSSRSPSPTIQTLKLLELTEEEQKRANRDSNRRDQDSMDMLLSSSAADGLMKKSGVLKAQYATKDVGRTVDDWSTFNKIHIPPTINGGHSGGLKAAKATYLREMKGMKHSGSTGGLGGAGDPRGGMPYDVSLKGRIKRLQNSGMEAVSPKHAAGDMGGQGGGWRGRPVSPSDFF</sequence>
<feature type="region of interest" description="Disordered" evidence="1">
    <location>
        <begin position="600"/>
        <end position="631"/>
    </location>
</feature>
<dbReference type="AlphaFoldDB" id="A0A9W6ZDD2"/>
<evidence type="ECO:0000256" key="1">
    <source>
        <dbReference type="SAM" id="MobiDB-lite"/>
    </source>
</evidence>
<organism evidence="2 3">
    <name type="scientific">Triparma retinervis</name>
    <dbReference type="NCBI Taxonomy" id="2557542"/>
    <lineage>
        <taxon>Eukaryota</taxon>
        <taxon>Sar</taxon>
        <taxon>Stramenopiles</taxon>
        <taxon>Ochrophyta</taxon>
        <taxon>Bolidophyceae</taxon>
        <taxon>Parmales</taxon>
        <taxon>Triparmaceae</taxon>
        <taxon>Triparma</taxon>
    </lineage>
</organism>